<name>A0A9X6R8I0_BACTV</name>
<protein>
    <submittedName>
        <fullName evidence="1">Uncharacterized protein</fullName>
    </submittedName>
</protein>
<comment type="caution">
    <text evidence="1">The sequence shown here is derived from an EMBL/GenBank/DDBJ whole genome shotgun (WGS) entry which is preliminary data.</text>
</comment>
<evidence type="ECO:0000313" key="2">
    <source>
        <dbReference type="Proteomes" id="UP000195160"/>
    </source>
</evidence>
<accession>A0A9X6R8I0</accession>
<sequence length="77" mass="9186">MKKENKQNSELIPELERMLRKLLVKSETDEKLRDFLDDLYEMLKKDNKQVGIDFKTALASIREKHFPNFEEGESKND</sequence>
<dbReference type="Proteomes" id="UP000195160">
    <property type="component" value="Unassembled WGS sequence"/>
</dbReference>
<evidence type="ECO:0000313" key="1">
    <source>
        <dbReference type="EMBL" id="OUB83483.1"/>
    </source>
</evidence>
<dbReference type="EMBL" id="MOOV01000289">
    <property type="protein sequence ID" value="OUB83483.1"/>
    <property type="molecule type" value="Genomic_DNA"/>
</dbReference>
<organism evidence="1 2">
    <name type="scientific">Bacillus thuringiensis subsp. medellin</name>
    <dbReference type="NCBI Taxonomy" id="79672"/>
    <lineage>
        <taxon>Bacteria</taxon>
        <taxon>Bacillati</taxon>
        <taxon>Bacillota</taxon>
        <taxon>Bacilli</taxon>
        <taxon>Bacillales</taxon>
        <taxon>Bacillaceae</taxon>
        <taxon>Bacillus</taxon>
        <taxon>Bacillus cereus group</taxon>
    </lineage>
</organism>
<dbReference type="AlphaFoldDB" id="A0A9X6R8I0"/>
<gene>
    <name evidence="1" type="ORF">BK784_38025</name>
</gene>
<reference evidence="1 2" key="1">
    <citation type="submission" date="2016-10" db="EMBL/GenBank/DDBJ databases">
        <title>Comparative genomics of Bacillus thuringiensis reveals a path to pathogens against multiple invertebrate hosts.</title>
        <authorList>
            <person name="Zheng J."/>
            <person name="Gao Q."/>
            <person name="Liu H."/>
            <person name="Peng D."/>
            <person name="Ruan L."/>
            <person name="Sun M."/>
        </authorList>
    </citation>
    <scope>NUCLEOTIDE SEQUENCE [LARGE SCALE GENOMIC DNA]</scope>
    <source>
        <strain evidence="1">T30001</strain>
    </source>
</reference>
<proteinExistence type="predicted"/>
<dbReference type="RefSeq" id="WP_088071456.1">
    <property type="nucleotide sequence ID" value="NZ_MOOV01000289.1"/>
</dbReference>